<gene>
    <name evidence="3" type="ORF">ACFSYS_14745</name>
</gene>
<evidence type="ECO:0000313" key="3">
    <source>
        <dbReference type="EMBL" id="MFD2834547.1"/>
    </source>
</evidence>
<dbReference type="Pfam" id="PF11827">
    <property type="entry name" value="DUF3347"/>
    <property type="match status" value="1"/>
</dbReference>
<feature type="signal peptide" evidence="1">
    <location>
        <begin position="1"/>
        <end position="22"/>
    </location>
</feature>
<dbReference type="SUPFAM" id="SSF55008">
    <property type="entry name" value="HMA, heavy metal-associated domain"/>
    <property type="match status" value="1"/>
</dbReference>
<keyword evidence="4" id="KW-1185">Reference proteome</keyword>
<reference evidence="4" key="1">
    <citation type="journal article" date="2019" name="Int. J. Syst. Evol. Microbiol.">
        <title>The Global Catalogue of Microorganisms (GCM) 10K type strain sequencing project: providing services to taxonomists for standard genome sequencing and annotation.</title>
        <authorList>
            <consortium name="The Broad Institute Genomics Platform"/>
            <consortium name="The Broad Institute Genome Sequencing Center for Infectious Disease"/>
            <person name="Wu L."/>
            <person name="Ma J."/>
        </authorList>
    </citation>
    <scope>NUCLEOTIDE SEQUENCE [LARGE SCALE GENOMIC DNA]</scope>
    <source>
        <strain evidence="4">KCTC 52925</strain>
    </source>
</reference>
<dbReference type="InterPro" id="IPR021782">
    <property type="entry name" value="DUF3347"/>
</dbReference>
<protein>
    <submittedName>
        <fullName evidence="3">DUF3347 domain-containing protein</fullName>
    </submittedName>
</protein>
<organism evidence="3 4">
    <name type="scientific">Christiangramia antarctica</name>
    <dbReference type="NCBI Taxonomy" id="2058158"/>
    <lineage>
        <taxon>Bacteria</taxon>
        <taxon>Pseudomonadati</taxon>
        <taxon>Bacteroidota</taxon>
        <taxon>Flavobacteriia</taxon>
        <taxon>Flavobacteriales</taxon>
        <taxon>Flavobacteriaceae</taxon>
        <taxon>Christiangramia</taxon>
    </lineage>
</organism>
<name>A0ABW5X7F6_9FLAO</name>
<feature type="chain" id="PRO_5047109473" evidence="1">
    <location>
        <begin position="23"/>
        <end position="292"/>
    </location>
</feature>
<evidence type="ECO:0000256" key="1">
    <source>
        <dbReference type="SAM" id="SignalP"/>
    </source>
</evidence>
<evidence type="ECO:0000259" key="2">
    <source>
        <dbReference type="Pfam" id="PF11827"/>
    </source>
</evidence>
<comment type="caution">
    <text evidence="3">The sequence shown here is derived from an EMBL/GenBank/DDBJ whole genome shotgun (WGS) entry which is preliminary data.</text>
</comment>
<dbReference type="InterPro" id="IPR036163">
    <property type="entry name" value="HMA_dom_sf"/>
</dbReference>
<evidence type="ECO:0000313" key="4">
    <source>
        <dbReference type="Proteomes" id="UP001597438"/>
    </source>
</evidence>
<dbReference type="EMBL" id="JBHUOJ010000032">
    <property type="protein sequence ID" value="MFD2834547.1"/>
    <property type="molecule type" value="Genomic_DNA"/>
</dbReference>
<proteinExistence type="predicted"/>
<dbReference type="RefSeq" id="WP_251738829.1">
    <property type="nucleotide sequence ID" value="NZ_JBHUOJ010000032.1"/>
</dbReference>
<dbReference type="Proteomes" id="UP001597438">
    <property type="component" value="Unassembled WGS sequence"/>
</dbReference>
<dbReference type="Gene3D" id="3.30.70.100">
    <property type="match status" value="1"/>
</dbReference>
<accession>A0ABW5X7F6</accession>
<feature type="domain" description="DUF3347" evidence="2">
    <location>
        <begin position="158"/>
        <end position="248"/>
    </location>
</feature>
<sequence length="292" mass="32671">MKSIFNILIVLLVVLSATSGYAQIKNQKTETVKVLGNCDMCKTSIENAGNLKNVSSVIWNKDSKMAEITFDSKKTNRSEILKRIALAGYDSDEYLAPDNAYAQLAECCKYERQDKEPAMAVDHTKMEMEMEMTMPSTENHTDMTMSEIKEISNLDALFNSYFAVKDALVNTNPTTAAAKSSELLTALKALKIGSLKAEEQTTATKVIPSLLEASKNISETKDIGKQREIFKVLSKSMHELISFYNANETLYYQYCPMQDANWLSKDKTVKNPYYGSQMLSCGSTVETIDNKK</sequence>
<keyword evidence="1" id="KW-0732">Signal</keyword>